<evidence type="ECO:0000256" key="2">
    <source>
        <dbReference type="ARBA" id="ARBA00022553"/>
    </source>
</evidence>
<dbReference type="PROSITE" id="PS50075">
    <property type="entry name" value="CARRIER"/>
    <property type="match status" value="1"/>
</dbReference>
<organism evidence="5 6">
    <name type="scientific">Yinghuangia aomiensis</name>
    <dbReference type="NCBI Taxonomy" id="676205"/>
    <lineage>
        <taxon>Bacteria</taxon>
        <taxon>Bacillati</taxon>
        <taxon>Actinomycetota</taxon>
        <taxon>Actinomycetes</taxon>
        <taxon>Kitasatosporales</taxon>
        <taxon>Streptomycetaceae</taxon>
        <taxon>Yinghuangia</taxon>
    </lineage>
</organism>
<comment type="pathway">
    <text evidence="3">Lipid metabolism; fatty acid biosynthesis.</text>
</comment>
<comment type="PTM">
    <text evidence="3">4'-phosphopantetheine is transferred from CoA to a specific serine of apo-ACP by AcpS. This modification is essential for activity because fatty acids are bound in thioester linkage to the sulfhydryl of the prosthetic group.</text>
</comment>
<comment type="caution">
    <text evidence="3">Lacks conserved residue(s) required for the propagation of feature annotation.</text>
</comment>
<feature type="domain" description="Carrier" evidence="4">
    <location>
        <begin position="1"/>
        <end position="76"/>
    </location>
</feature>
<keyword evidence="3" id="KW-0275">Fatty acid biosynthesis</keyword>
<evidence type="ECO:0000313" key="5">
    <source>
        <dbReference type="EMBL" id="GAA4962596.1"/>
    </source>
</evidence>
<dbReference type="EMBL" id="BAABHS010000008">
    <property type="protein sequence ID" value="GAA4962596.1"/>
    <property type="molecule type" value="Genomic_DNA"/>
</dbReference>
<gene>
    <name evidence="3" type="primary">acpP</name>
    <name evidence="5" type="ORF">GCM10023205_28000</name>
</gene>
<proteinExistence type="inferred from homology"/>
<keyword evidence="6" id="KW-1185">Reference proteome</keyword>
<sequence>MELQARVSDVIADELAVPVAQLTAESRFHDDYGLDEFGIAELVLRVNEEFGADLSFADVEAVSTVRDLVDLVVRRTPRSTPHP</sequence>
<keyword evidence="3" id="KW-0444">Lipid biosynthesis</keyword>
<protein>
    <recommendedName>
        <fullName evidence="3">Acyl carrier protein</fullName>
        <shortName evidence="3">ACP</shortName>
    </recommendedName>
</protein>
<evidence type="ECO:0000256" key="3">
    <source>
        <dbReference type="HAMAP-Rule" id="MF_01217"/>
    </source>
</evidence>
<dbReference type="SUPFAM" id="SSF47336">
    <property type="entry name" value="ACP-like"/>
    <property type="match status" value="1"/>
</dbReference>
<accession>A0ABP9H703</accession>
<keyword evidence="3" id="KW-0963">Cytoplasm</keyword>
<dbReference type="RefSeq" id="WP_345675750.1">
    <property type="nucleotide sequence ID" value="NZ_BAABHS010000008.1"/>
</dbReference>
<dbReference type="Proteomes" id="UP001500466">
    <property type="component" value="Unassembled WGS sequence"/>
</dbReference>
<evidence type="ECO:0000259" key="4">
    <source>
        <dbReference type="PROSITE" id="PS50075"/>
    </source>
</evidence>
<comment type="subcellular location">
    <subcellularLocation>
        <location evidence="3">Cytoplasm</location>
    </subcellularLocation>
</comment>
<evidence type="ECO:0000313" key="6">
    <source>
        <dbReference type="Proteomes" id="UP001500466"/>
    </source>
</evidence>
<dbReference type="InterPro" id="IPR036736">
    <property type="entry name" value="ACP-like_sf"/>
</dbReference>
<keyword evidence="1 3" id="KW-0596">Phosphopantetheine</keyword>
<dbReference type="Pfam" id="PF00550">
    <property type="entry name" value="PP-binding"/>
    <property type="match status" value="1"/>
</dbReference>
<name>A0ABP9H703_9ACTN</name>
<dbReference type="InterPro" id="IPR009081">
    <property type="entry name" value="PP-bd_ACP"/>
</dbReference>
<dbReference type="Gene3D" id="1.10.1200.10">
    <property type="entry name" value="ACP-like"/>
    <property type="match status" value="1"/>
</dbReference>
<keyword evidence="3" id="KW-0443">Lipid metabolism</keyword>
<reference evidence="6" key="1">
    <citation type="journal article" date="2019" name="Int. J. Syst. Evol. Microbiol.">
        <title>The Global Catalogue of Microorganisms (GCM) 10K type strain sequencing project: providing services to taxonomists for standard genome sequencing and annotation.</title>
        <authorList>
            <consortium name="The Broad Institute Genomics Platform"/>
            <consortium name="The Broad Institute Genome Sequencing Center for Infectious Disease"/>
            <person name="Wu L."/>
            <person name="Ma J."/>
        </authorList>
    </citation>
    <scope>NUCLEOTIDE SEQUENCE [LARGE SCALE GENOMIC DNA]</scope>
    <source>
        <strain evidence="6">JCM 17986</strain>
    </source>
</reference>
<evidence type="ECO:0000256" key="1">
    <source>
        <dbReference type="ARBA" id="ARBA00022450"/>
    </source>
</evidence>
<comment type="caution">
    <text evidence="5">The sequence shown here is derived from an EMBL/GenBank/DDBJ whole genome shotgun (WGS) entry which is preliminary data.</text>
</comment>
<keyword evidence="3" id="KW-0276">Fatty acid metabolism</keyword>
<dbReference type="InterPro" id="IPR003231">
    <property type="entry name" value="ACP"/>
</dbReference>
<comment type="function">
    <text evidence="3">Carrier of the growing fatty acid chain in fatty acid biosynthesis.</text>
</comment>
<dbReference type="HAMAP" id="MF_01217">
    <property type="entry name" value="Acyl_carrier"/>
    <property type="match status" value="1"/>
</dbReference>
<comment type="similarity">
    <text evidence="3">Belongs to the acyl carrier protein (ACP) family.</text>
</comment>
<keyword evidence="2 3" id="KW-0597">Phosphoprotein</keyword>